<evidence type="ECO:0000313" key="9">
    <source>
        <dbReference type="Proteomes" id="UP000054359"/>
    </source>
</evidence>
<dbReference type="InterPro" id="IPR024041">
    <property type="entry name" value="NH4_transpt_AmtB-like_dom"/>
</dbReference>
<name>A0A087TT06_STEMI</name>
<comment type="similarity">
    <text evidence="2">Belongs to the ammonium transporter (TC 2.A.49) family. Rh subfamily.</text>
</comment>
<dbReference type="GO" id="GO:0008519">
    <property type="term" value="F:ammonium channel activity"/>
    <property type="evidence" value="ECO:0007669"/>
    <property type="project" value="InterPro"/>
</dbReference>
<evidence type="ECO:0000256" key="6">
    <source>
        <dbReference type="SAM" id="Phobius"/>
    </source>
</evidence>
<evidence type="ECO:0000256" key="3">
    <source>
        <dbReference type="ARBA" id="ARBA00022692"/>
    </source>
</evidence>
<keyword evidence="5 6" id="KW-0472">Membrane</keyword>
<feature type="domain" description="Ammonium transporter AmtB-like" evidence="7">
    <location>
        <begin position="45"/>
        <end position="156"/>
    </location>
</feature>
<reference evidence="8 9" key="1">
    <citation type="submission" date="2013-11" db="EMBL/GenBank/DDBJ databases">
        <title>Genome sequencing of Stegodyphus mimosarum.</title>
        <authorList>
            <person name="Bechsgaard J."/>
        </authorList>
    </citation>
    <scope>NUCLEOTIDE SEQUENCE [LARGE SCALE GENOMIC DNA]</scope>
</reference>
<dbReference type="SUPFAM" id="SSF111352">
    <property type="entry name" value="Ammonium transporter"/>
    <property type="match status" value="1"/>
</dbReference>
<dbReference type="PANTHER" id="PTHR11730">
    <property type="entry name" value="AMMONIUM TRANSPORTER"/>
    <property type="match status" value="1"/>
</dbReference>
<evidence type="ECO:0000259" key="7">
    <source>
        <dbReference type="Pfam" id="PF00909"/>
    </source>
</evidence>
<evidence type="ECO:0000256" key="2">
    <source>
        <dbReference type="ARBA" id="ARBA00011036"/>
    </source>
</evidence>
<feature type="transmembrane region" description="Helical" evidence="6">
    <location>
        <begin position="127"/>
        <end position="157"/>
    </location>
</feature>
<dbReference type="AlphaFoldDB" id="A0A087TT06"/>
<dbReference type="GO" id="GO:0097272">
    <property type="term" value="P:ammonium homeostasis"/>
    <property type="evidence" value="ECO:0007669"/>
    <property type="project" value="TreeGrafter"/>
</dbReference>
<dbReference type="GO" id="GO:0005886">
    <property type="term" value="C:plasma membrane"/>
    <property type="evidence" value="ECO:0007669"/>
    <property type="project" value="InterPro"/>
</dbReference>
<keyword evidence="3 6" id="KW-0812">Transmembrane</keyword>
<evidence type="ECO:0000256" key="1">
    <source>
        <dbReference type="ARBA" id="ARBA00004141"/>
    </source>
</evidence>
<evidence type="ECO:0000256" key="4">
    <source>
        <dbReference type="ARBA" id="ARBA00022989"/>
    </source>
</evidence>
<evidence type="ECO:0000313" key="8">
    <source>
        <dbReference type="EMBL" id="KFM68245.1"/>
    </source>
</evidence>
<dbReference type="EMBL" id="KK116615">
    <property type="protein sequence ID" value="KFM68245.1"/>
    <property type="molecule type" value="Genomic_DNA"/>
</dbReference>
<dbReference type="InterPro" id="IPR029020">
    <property type="entry name" value="Ammonium/urea_transptr"/>
</dbReference>
<dbReference type="InterPro" id="IPR002229">
    <property type="entry name" value="RhesusRHD"/>
</dbReference>
<keyword evidence="9" id="KW-1185">Reference proteome</keyword>
<dbReference type="PANTHER" id="PTHR11730:SF60">
    <property type="entry name" value="RH50, ISOFORM D"/>
    <property type="match status" value="1"/>
</dbReference>
<organism evidence="8 9">
    <name type="scientific">Stegodyphus mimosarum</name>
    <name type="common">African social velvet spider</name>
    <dbReference type="NCBI Taxonomy" id="407821"/>
    <lineage>
        <taxon>Eukaryota</taxon>
        <taxon>Metazoa</taxon>
        <taxon>Ecdysozoa</taxon>
        <taxon>Arthropoda</taxon>
        <taxon>Chelicerata</taxon>
        <taxon>Arachnida</taxon>
        <taxon>Araneae</taxon>
        <taxon>Araneomorphae</taxon>
        <taxon>Entelegynae</taxon>
        <taxon>Eresoidea</taxon>
        <taxon>Eresidae</taxon>
        <taxon>Stegodyphus</taxon>
    </lineage>
</organism>
<keyword evidence="4 6" id="KW-1133">Transmembrane helix</keyword>
<dbReference type="Pfam" id="PF00909">
    <property type="entry name" value="Ammonium_transp"/>
    <property type="match status" value="1"/>
</dbReference>
<comment type="subcellular location">
    <subcellularLocation>
        <location evidence="1">Membrane</location>
        <topology evidence="1">Multi-pass membrane protein</topology>
    </subcellularLocation>
</comment>
<dbReference type="Proteomes" id="UP000054359">
    <property type="component" value="Unassembled WGS sequence"/>
</dbReference>
<dbReference type="PRINTS" id="PR00342">
    <property type="entry name" value="RHESUSRHD"/>
</dbReference>
<accession>A0A087TT06</accession>
<protein>
    <submittedName>
        <fullName evidence="8">Ammonium transporter Rh type A</fullName>
    </submittedName>
</protein>
<dbReference type="OrthoDB" id="534912at2759"/>
<feature type="transmembrane region" description="Helical" evidence="6">
    <location>
        <begin position="59"/>
        <end position="78"/>
    </location>
</feature>
<evidence type="ECO:0000256" key="5">
    <source>
        <dbReference type="ARBA" id="ARBA00023136"/>
    </source>
</evidence>
<feature type="non-terminal residue" evidence="8">
    <location>
        <position position="159"/>
    </location>
</feature>
<sequence>MRGKFGIAVTLLQVIFILIYAFIVEYGDDLDAGNPIHNKDPQKGGQDPKDNSLSRYYPMFQDINAMIFIGVGLLYAFLRKYGYMGMGMNLLIAAISMEWSIITKNIWNMNNGKIKIDIFSLIKGEFAAASAVIALGAIFGKVNPLQIVIFTLIEVFFYT</sequence>
<dbReference type="Gene3D" id="1.10.3430.10">
    <property type="entry name" value="Ammonium transporter AmtB like domains"/>
    <property type="match status" value="1"/>
</dbReference>
<dbReference type="STRING" id="407821.A0A087TT06"/>
<proteinExistence type="inferred from homology"/>
<feature type="transmembrane region" description="Helical" evidence="6">
    <location>
        <begin position="5"/>
        <end position="23"/>
    </location>
</feature>
<gene>
    <name evidence="8" type="ORF">X975_12798</name>
</gene>